<protein>
    <submittedName>
        <fullName evidence="1">Uncharacterized protein</fullName>
    </submittedName>
</protein>
<dbReference type="EMBL" id="JABFOR010000013">
    <property type="protein sequence ID" value="NOJ71388.1"/>
    <property type="molecule type" value="Genomic_DNA"/>
</dbReference>
<proteinExistence type="predicted"/>
<evidence type="ECO:0000313" key="1">
    <source>
        <dbReference type="EMBL" id="NOJ71388.1"/>
    </source>
</evidence>
<evidence type="ECO:0000313" key="2">
    <source>
        <dbReference type="Proteomes" id="UP000552038"/>
    </source>
</evidence>
<name>A0AAP6ZWT6_PAEAL</name>
<reference evidence="1 2" key="1">
    <citation type="submission" date="2020-05" db="EMBL/GenBank/DDBJ databases">
        <title>Whole genome sequencing and identification of novel metabolites from Paenibacillus alvei strain JR949.</title>
        <authorList>
            <person name="Rajendhran J."/>
            <person name="Sree Pranav P."/>
            <person name="Mahalakshmi B."/>
            <person name="Karthikeyan R."/>
        </authorList>
    </citation>
    <scope>NUCLEOTIDE SEQUENCE [LARGE SCALE GENOMIC DNA]</scope>
    <source>
        <strain evidence="1 2">JR949</strain>
    </source>
</reference>
<dbReference type="Pfam" id="PF24741">
    <property type="entry name" value="AlkZ-rel"/>
    <property type="match status" value="1"/>
</dbReference>
<gene>
    <name evidence="1" type="ORF">HMI46_12550</name>
</gene>
<comment type="caution">
    <text evidence="1">The sequence shown here is derived from an EMBL/GenBank/DDBJ whole genome shotgun (WGS) entry which is preliminary data.</text>
</comment>
<organism evidence="1 2">
    <name type="scientific">Paenibacillus alvei</name>
    <name type="common">Bacillus alvei</name>
    <dbReference type="NCBI Taxonomy" id="44250"/>
    <lineage>
        <taxon>Bacteria</taxon>
        <taxon>Bacillati</taxon>
        <taxon>Bacillota</taxon>
        <taxon>Bacilli</taxon>
        <taxon>Bacillales</taxon>
        <taxon>Paenibacillaceae</taxon>
        <taxon>Paenibacillus</taxon>
    </lineage>
</organism>
<dbReference type="AlphaFoldDB" id="A0AAP6ZWT6"/>
<accession>A0AAP6ZWT6</accession>
<sequence length="226" mass="25456">MNANQIQSYEEAVELIRHVGILPLANLAPNHPSLVSVTEEKQWHSDTEADPWRWRVRFPGDGVAAYGKFFKKKGVFISIDLVPLVRNAIVGSLRTVKERYKAGLMSPEAKLLYAIIAEHPGIDTRVLRMKADMKSPDQKKVFDNALNELQGKMDIVISGVTERRNDAGEVNGWNSTSYETIDHWMEQLGIEALTINAHEARQQLQERLACSVTSDALAYFTKLLQP</sequence>
<dbReference type="Proteomes" id="UP000552038">
    <property type="component" value="Unassembled WGS sequence"/>
</dbReference>
<dbReference type="InterPro" id="IPR056298">
    <property type="entry name" value="AlkZ-rel"/>
</dbReference>
<dbReference type="RefSeq" id="WP_171416856.1">
    <property type="nucleotide sequence ID" value="NZ_JABFOR010000013.1"/>
</dbReference>